<sequence length="142" mass="15962">MLLGTYEHNLDDKLRLTIPSKLRNKLGNTVYVSKGFEGSLELRSIEEFTIWSQQVLSYPNMNSEARMLSRTIFANSAEVEIDSSGRIKIPANLLQLANISKDVYILGLGTKAEIWDRTEFDSYENENANKMEAIADNLGSVA</sequence>
<evidence type="ECO:0000313" key="10">
    <source>
        <dbReference type="Proteomes" id="UP000233419"/>
    </source>
</evidence>
<dbReference type="InterPro" id="IPR035642">
    <property type="entry name" value="MraZ_N"/>
</dbReference>
<dbReference type="InterPro" id="IPR037914">
    <property type="entry name" value="SpoVT-AbrB_sf"/>
</dbReference>
<dbReference type="InterPro" id="IPR020603">
    <property type="entry name" value="MraZ_dom"/>
</dbReference>
<dbReference type="InterPro" id="IPR003444">
    <property type="entry name" value="MraZ"/>
</dbReference>
<dbReference type="Proteomes" id="UP000233419">
    <property type="component" value="Chromosome"/>
</dbReference>
<dbReference type="PANTHER" id="PTHR34701:SF1">
    <property type="entry name" value="TRANSCRIPTIONAL REGULATOR MRAZ"/>
    <property type="match status" value="1"/>
</dbReference>
<comment type="subcellular location">
    <subcellularLocation>
        <location evidence="7">Cytoplasm</location>
        <location evidence="7">Nucleoid</location>
    </subcellularLocation>
</comment>
<dbReference type="GO" id="GO:0000976">
    <property type="term" value="F:transcription cis-regulatory region binding"/>
    <property type="evidence" value="ECO:0007669"/>
    <property type="project" value="TreeGrafter"/>
</dbReference>
<keyword evidence="5 7" id="KW-0238">DNA-binding</keyword>
<organism evidence="9 10">
    <name type="scientific">Mesoplasma syrphidae</name>
    <dbReference type="NCBI Taxonomy" id="225999"/>
    <lineage>
        <taxon>Bacteria</taxon>
        <taxon>Bacillati</taxon>
        <taxon>Mycoplasmatota</taxon>
        <taxon>Mollicutes</taxon>
        <taxon>Entomoplasmatales</taxon>
        <taxon>Entomoplasmataceae</taxon>
        <taxon>Mesoplasma</taxon>
    </lineage>
</organism>
<evidence type="ECO:0000256" key="1">
    <source>
        <dbReference type="ARBA" id="ARBA00013860"/>
    </source>
</evidence>
<gene>
    <name evidence="7" type="primary">mraZ</name>
    <name evidence="9" type="ORF">CXP39_01495</name>
</gene>
<dbReference type="GO" id="GO:2000143">
    <property type="term" value="P:negative regulation of DNA-templated transcription initiation"/>
    <property type="evidence" value="ECO:0007669"/>
    <property type="project" value="TreeGrafter"/>
</dbReference>
<evidence type="ECO:0000256" key="4">
    <source>
        <dbReference type="ARBA" id="ARBA00023015"/>
    </source>
</evidence>
<dbReference type="CDD" id="cd16320">
    <property type="entry name" value="MraZ_N"/>
    <property type="match status" value="1"/>
</dbReference>
<keyword evidence="6 7" id="KW-0804">Transcription</keyword>
<protein>
    <recommendedName>
        <fullName evidence="1 7">Transcriptional regulator MraZ</fullName>
    </recommendedName>
</protein>
<feature type="domain" description="SpoVT-AbrB" evidence="8">
    <location>
        <begin position="5"/>
        <end position="47"/>
    </location>
</feature>
<dbReference type="GO" id="GO:0005737">
    <property type="term" value="C:cytoplasm"/>
    <property type="evidence" value="ECO:0007669"/>
    <property type="project" value="UniProtKB-UniRule"/>
</dbReference>
<dbReference type="OrthoDB" id="9807753at2"/>
<dbReference type="GO" id="GO:0003700">
    <property type="term" value="F:DNA-binding transcription factor activity"/>
    <property type="evidence" value="ECO:0007669"/>
    <property type="project" value="UniProtKB-UniRule"/>
</dbReference>
<dbReference type="KEGG" id="msyr:CXP39_01495"/>
<evidence type="ECO:0000313" key="9">
    <source>
        <dbReference type="EMBL" id="AUF83472.1"/>
    </source>
</evidence>
<evidence type="ECO:0000256" key="2">
    <source>
        <dbReference type="ARBA" id="ARBA00022490"/>
    </source>
</evidence>
<evidence type="ECO:0000256" key="3">
    <source>
        <dbReference type="ARBA" id="ARBA00022737"/>
    </source>
</evidence>
<dbReference type="PROSITE" id="PS51740">
    <property type="entry name" value="SPOVT_ABRB"/>
    <property type="match status" value="2"/>
</dbReference>
<proteinExistence type="inferred from homology"/>
<dbReference type="Gene3D" id="3.40.1550.20">
    <property type="entry name" value="Transcriptional regulator MraZ domain"/>
    <property type="match status" value="1"/>
</dbReference>
<dbReference type="InterPro" id="IPR007159">
    <property type="entry name" value="SpoVT-AbrB_dom"/>
</dbReference>
<dbReference type="PANTHER" id="PTHR34701">
    <property type="entry name" value="TRANSCRIPTIONAL REGULATOR MRAZ"/>
    <property type="match status" value="1"/>
</dbReference>
<comment type="subunit">
    <text evidence="7">Forms oligomers.</text>
</comment>
<evidence type="ECO:0000256" key="5">
    <source>
        <dbReference type="ARBA" id="ARBA00023125"/>
    </source>
</evidence>
<dbReference type="InterPro" id="IPR035644">
    <property type="entry name" value="MraZ_C"/>
</dbReference>
<name>A0A2K9BR42_9MOLU</name>
<dbReference type="GO" id="GO:0009295">
    <property type="term" value="C:nucleoid"/>
    <property type="evidence" value="ECO:0007669"/>
    <property type="project" value="UniProtKB-SubCell"/>
</dbReference>
<evidence type="ECO:0000256" key="7">
    <source>
        <dbReference type="HAMAP-Rule" id="MF_01008"/>
    </source>
</evidence>
<dbReference type="NCBIfam" id="TIGR00242">
    <property type="entry name" value="division/cell wall cluster transcriptional repressor MraZ"/>
    <property type="match status" value="1"/>
</dbReference>
<keyword evidence="3" id="KW-0677">Repeat</keyword>
<evidence type="ECO:0000259" key="8">
    <source>
        <dbReference type="PROSITE" id="PS51740"/>
    </source>
</evidence>
<evidence type="ECO:0000256" key="6">
    <source>
        <dbReference type="ARBA" id="ARBA00023163"/>
    </source>
</evidence>
<keyword evidence="4 7" id="KW-0805">Transcription regulation</keyword>
<dbReference type="AlphaFoldDB" id="A0A2K9BR42"/>
<keyword evidence="2 7" id="KW-0963">Cytoplasm</keyword>
<dbReference type="EMBL" id="CP025257">
    <property type="protein sequence ID" value="AUF83472.1"/>
    <property type="molecule type" value="Genomic_DNA"/>
</dbReference>
<accession>A0A2K9BR42</accession>
<comment type="similarity">
    <text evidence="7">Belongs to the MraZ family.</text>
</comment>
<dbReference type="HAMAP" id="MF_01008">
    <property type="entry name" value="MraZ"/>
    <property type="match status" value="1"/>
</dbReference>
<dbReference type="CDD" id="cd16321">
    <property type="entry name" value="MraZ_C"/>
    <property type="match status" value="1"/>
</dbReference>
<dbReference type="SUPFAM" id="SSF89447">
    <property type="entry name" value="AbrB/MazE/MraZ-like"/>
    <property type="match status" value="1"/>
</dbReference>
<feature type="domain" description="SpoVT-AbrB" evidence="8">
    <location>
        <begin position="76"/>
        <end position="119"/>
    </location>
</feature>
<dbReference type="Pfam" id="PF02381">
    <property type="entry name" value="MraZ"/>
    <property type="match status" value="2"/>
</dbReference>
<reference evidence="9 10" key="1">
    <citation type="submission" date="2017-12" db="EMBL/GenBank/DDBJ databases">
        <title>Mesoplasma syrphidae YJS, Complete Genome.</title>
        <authorList>
            <person name="Knight T.F."/>
            <person name="Citino T."/>
            <person name="Rubinstein R."/>
            <person name="Neuschaefer Z."/>
        </authorList>
    </citation>
    <scope>NUCLEOTIDE SEQUENCE [LARGE SCALE GENOMIC DNA]</scope>
    <source>
        <strain evidence="9 10">YJS</strain>
    </source>
</reference>
<dbReference type="InterPro" id="IPR038619">
    <property type="entry name" value="MraZ_sf"/>
</dbReference>
<keyword evidence="10" id="KW-1185">Reference proteome</keyword>